<gene>
    <name evidence="1" type="ORF">ANE_LOCUS10919</name>
</gene>
<comment type="caution">
    <text evidence="1">The sequence shown here is derived from an EMBL/GenBank/DDBJ whole genome shotgun (WGS) entry which is preliminary data.</text>
</comment>
<organism evidence="1 2">
    <name type="scientific">Arabis nemorensis</name>
    <dbReference type="NCBI Taxonomy" id="586526"/>
    <lineage>
        <taxon>Eukaryota</taxon>
        <taxon>Viridiplantae</taxon>
        <taxon>Streptophyta</taxon>
        <taxon>Embryophyta</taxon>
        <taxon>Tracheophyta</taxon>
        <taxon>Spermatophyta</taxon>
        <taxon>Magnoliopsida</taxon>
        <taxon>eudicotyledons</taxon>
        <taxon>Gunneridae</taxon>
        <taxon>Pentapetalae</taxon>
        <taxon>rosids</taxon>
        <taxon>malvids</taxon>
        <taxon>Brassicales</taxon>
        <taxon>Brassicaceae</taxon>
        <taxon>Arabideae</taxon>
        <taxon>Arabis</taxon>
    </lineage>
</organism>
<dbReference type="InterPro" id="IPR039844">
    <property type="entry name" value="URB1"/>
</dbReference>
<accession>A0A565BFS2</accession>
<name>A0A565BFS2_9BRAS</name>
<dbReference type="PANTHER" id="PTHR13500">
    <property type="entry name" value="NUCLEOLAR PRERIBOSOMAL-ASSOCIATED PROTEIN 1"/>
    <property type="match status" value="1"/>
</dbReference>
<dbReference type="GO" id="GO:0005730">
    <property type="term" value="C:nucleolus"/>
    <property type="evidence" value="ECO:0007669"/>
    <property type="project" value="TreeGrafter"/>
</dbReference>
<dbReference type="AlphaFoldDB" id="A0A565BFS2"/>
<dbReference type="EMBL" id="CABITT030000004">
    <property type="protein sequence ID" value="VVB00475.1"/>
    <property type="molecule type" value="Genomic_DNA"/>
</dbReference>
<reference evidence="1" key="1">
    <citation type="submission" date="2019-07" db="EMBL/GenBank/DDBJ databases">
        <authorList>
            <person name="Dittberner H."/>
        </authorList>
    </citation>
    <scope>NUCLEOTIDE SEQUENCE [LARGE SCALE GENOMIC DNA]</scope>
</reference>
<protein>
    <submittedName>
        <fullName evidence="1">Uncharacterized protein</fullName>
    </submittedName>
</protein>
<dbReference type="PANTHER" id="PTHR13500:SF0">
    <property type="entry name" value="NUCLEOLAR PRE-RIBOSOMAL-ASSOCIATED PROTEIN 1"/>
    <property type="match status" value="1"/>
</dbReference>
<dbReference type="OrthoDB" id="72892at2759"/>
<dbReference type="GO" id="GO:0000463">
    <property type="term" value="P:maturation of LSU-rRNA from tricistronic rRNA transcript (SSU-rRNA, 5.8S rRNA, LSU-rRNA)"/>
    <property type="evidence" value="ECO:0007669"/>
    <property type="project" value="TreeGrafter"/>
</dbReference>
<proteinExistence type="predicted"/>
<evidence type="ECO:0000313" key="1">
    <source>
        <dbReference type="EMBL" id="VVB00475.1"/>
    </source>
</evidence>
<keyword evidence="2" id="KW-1185">Reference proteome</keyword>
<dbReference type="Proteomes" id="UP000489600">
    <property type="component" value="Unassembled WGS sequence"/>
</dbReference>
<sequence>MDRIQVMAFRPILEAKLRELLHKISLHEIKLCSDAAKEFSKLLKGETGGDLLRLYFYRSPECWQLRHGGKQGLSCIFPLIKTILSPSLGKK</sequence>
<dbReference type="GO" id="GO:0000466">
    <property type="term" value="P:maturation of 5.8S rRNA from tricistronic rRNA transcript (SSU-rRNA, 5.8S rRNA, LSU-rRNA)"/>
    <property type="evidence" value="ECO:0007669"/>
    <property type="project" value="TreeGrafter"/>
</dbReference>
<evidence type="ECO:0000313" key="2">
    <source>
        <dbReference type="Proteomes" id="UP000489600"/>
    </source>
</evidence>